<evidence type="ECO:0000313" key="2">
    <source>
        <dbReference type="EMBL" id="QLG63857.1"/>
    </source>
</evidence>
<dbReference type="SUPFAM" id="SSF89796">
    <property type="entry name" value="CoA-transferase family III (CaiB/BaiF)"/>
    <property type="match status" value="1"/>
</dbReference>
<dbReference type="PANTHER" id="PTHR48207">
    <property type="entry name" value="SUCCINATE--HYDROXYMETHYLGLUTARATE COA-TRANSFERASE"/>
    <property type="match status" value="1"/>
</dbReference>
<dbReference type="AlphaFoldDB" id="A0A7D5QCN3"/>
<reference evidence="2 3" key="1">
    <citation type="submission" date="2020-06" db="EMBL/GenBank/DDBJ databases">
        <title>NJ-3-1, isolated from saline soil.</title>
        <authorList>
            <person name="Cui H.L."/>
            <person name="Shi X."/>
        </authorList>
    </citation>
    <scope>NUCLEOTIDE SEQUENCE [LARGE SCALE GENOMIC DNA]</scope>
    <source>
        <strain evidence="2 3">NJ-3-1</strain>
    </source>
</reference>
<keyword evidence="3" id="KW-1185">Reference proteome</keyword>
<dbReference type="Gene3D" id="3.30.1540.10">
    <property type="entry name" value="formyl-coa transferase, domain 3"/>
    <property type="match status" value="1"/>
</dbReference>
<proteinExistence type="predicted"/>
<dbReference type="PANTHER" id="PTHR48207:SF3">
    <property type="entry name" value="SUCCINATE--HYDROXYMETHYLGLUTARATE COA-TRANSFERASE"/>
    <property type="match status" value="1"/>
</dbReference>
<dbReference type="Pfam" id="PF02515">
    <property type="entry name" value="CoA_transf_3"/>
    <property type="match status" value="1"/>
</dbReference>
<dbReference type="Proteomes" id="UP000509626">
    <property type="component" value="Chromosome"/>
</dbReference>
<dbReference type="InterPro" id="IPR050483">
    <property type="entry name" value="CoA-transferase_III_domain"/>
</dbReference>
<dbReference type="GO" id="GO:0008410">
    <property type="term" value="F:CoA-transferase activity"/>
    <property type="evidence" value="ECO:0007669"/>
    <property type="project" value="TreeGrafter"/>
</dbReference>
<keyword evidence="1 2" id="KW-0808">Transferase</keyword>
<name>A0A7D5QCN3_9EURY</name>
<evidence type="ECO:0000256" key="1">
    <source>
        <dbReference type="ARBA" id="ARBA00022679"/>
    </source>
</evidence>
<sequence length="422" mass="46031">MNTSGQRERSRLLEDVTVVDLTTFVTGGFATLMLANQGAEVVKVERPGVGDDSRYSGPPFVDVEGYDGPGRAAAPEGESPYFWTVNYGKRSVELNLKNDAGLEALYDLVAEADVFVENFRPGTAERLGVDYDTLRGRRDDLVYCSISAFGETGPWSERPGYDLLVQGMSGIMSVTGYPDNPPTKVGLPQTDLITAMWAAFGITNALYNRERTGEGERVELGMLDATLPWLTKQAGKAFVGEETGRMGTKDPVLAPYQMYPTADGYLNVACGNQRLWEGFCEAIDREDLTEDDRFRTNADRVSHMDELEAELTAELAERTTDEWVDLLADEHGLPVGPVYEVDEALESEQVDARGVVGSIDHPAAGEIPVIEHPLNYERAGSGFDEAPPMLGEDTVDVLLALGYDEERIAELEAEGAIPPAGE</sequence>
<evidence type="ECO:0000313" key="3">
    <source>
        <dbReference type="Proteomes" id="UP000509626"/>
    </source>
</evidence>
<gene>
    <name evidence="2" type="ORF">HUG12_19875</name>
</gene>
<dbReference type="RefSeq" id="WP_179270441.1">
    <property type="nucleotide sequence ID" value="NZ_CP058579.1"/>
</dbReference>
<dbReference type="InterPro" id="IPR003673">
    <property type="entry name" value="CoA-Trfase_fam_III"/>
</dbReference>
<dbReference type="EMBL" id="CP058579">
    <property type="protein sequence ID" value="QLG63857.1"/>
    <property type="molecule type" value="Genomic_DNA"/>
</dbReference>
<dbReference type="InterPro" id="IPR044855">
    <property type="entry name" value="CoA-Trfase_III_dom3_sf"/>
</dbReference>
<organism evidence="2 3">
    <name type="scientific">Halorarum salinum</name>
    <dbReference type="NCBI Taxonomy" id="2743089"/>
    <lineage>
        <taxon>Archaea</taxon>
        <taxon>Methanobacteriati</taxon>
        <taxon>Methanobacteriota</taxon>
        <taxon>Stenosarchaea group</taxon>
        <taxon>Halobacteria</taxon>
        <taxon>Halobacteriales</taxon>
        <taxon>Haloferacaceae</taxon>
        <taxon>Halorarum</taxon>
    </lineage>
</organism>
<dbReference type="OrthoDB" id="28444at2157"/>
<dbReference type="Gene3D" id="3.40.50.10540">
    <property type="entry name" value="Crotonobetainyl-coa:carnitine coa-transferase, domain 1"/>
    <property type="match status" value="1"/>
</dbReference>
<dbReference type="InterPro" id="IPR023606">
    <property type="entry name" value="CoA-Trfase_III_dom_1_sf"/>
</dbReference>
<accession>A0A7D5QCN3</accession>
<dbReference type="GeneID" id="56039768"/>
<protein>
    <submittedName>
        <fullName evidence="2">CoA transferase</fullName>
    </submittedName>
</protein>
<dbReference type="KEGG" id="halu:HUG12_19875"/>